<evidence type="ECO:0000313" key="2">
    <source>
        <dbReference type="EMBL" id="AEB14127.1"/>
    </source>
</evidence>
<protein>
    <recommendedName>
        <fullName evidence="4">Band 7 domain-containing protein</fullName>
    </recommendedName>
</protein>
<organism evidence="2 3">
    <name type="scientific">Treponema succinifaciens (strain ATCC 33096 / DSM 2489 / 6091)</name>
    <dbReference type="NCBI Taxonomy" id="869209"/>
    <lineage>
        <taxon>Bacteria</taxon>
        <taxon>Pseudomonadati</taxon>
        <taxon>Spirochaetota</taxon>
        <taxon>Spirochaetia</taxon>
        <taxon>Spirochaetales</taxon>
        <taxon>Treponemataceae</taxon>
        <taxon>Treponema</taxon>
    </lineage>
</organism>
<keyword evidence="3" id="KW-1185">Reference proteome</keyword>
<keyword evidence="1" id="KW-1133">Transmembrane helix</keyword>
<proteinExistence type="predicted"/>
<dbReference type="Proteomes" id="UP000006852">
    <property type="component" value="Chromosome"/>
</dbReference>
<evidence type="ECO:0000313" key="3">
    <source>
        <dbReference type="Proteomes" id="UP000006852"/>
    </source>
</evidence>
<dbReference type="KEGG" id="tsu:Tresu_1219"/>
<dbReference type="RefSeq" id="WP_013701414.1">
    <property type="nucleotide sequence ID" value="NC_015385.1"/>
</dbReference>
<dbReference type="AlphaFoldDB" id="F2NYA6"/>
<sequence>MKVKKFFANFIVLLIFSAVVFFIGWIQFYVRPGTCAIMKSKTGGLYHSAVVPGVFTWRWERLLPTNVSLEIFDLSVYKATQSVSGELPSASFYSSRFSDKKVDFSYDVEISVSMSLSPEGIYKLVSENKITSNNDLKGFYDAKAKLAASLVAEYLVSSSLLVKPSALSQKEIQEVIEKKASEFDGIFISSVELLDSKIPDVELYNLAKANYASYLELLNSKMAQKAESQAEFFVEQDRTLAQLEKLGSMLQKFPQLEEMFKTGDAAQIINAVKSMR</sequence>
<evidence type="ECO:0000256" key="1">
    <source>
        <dbReference type="SAM" id="Phobius"/>
    </source>
</evidence>
<keyword evidence="1" id="KW-0812">Transmembrane</keyword>
<dbReference type="OrthoDB" id="368436at2"/>
<gene>
    <name evidence="2" type="ordered locus">Tresu_1219</name>
</gene>
<name>F2NYA6_TRES6</name>
<dbReference type="eggNOG" id="ENOG50347X1">
    <property type="taxonomic scope" value="Bacteria"/>
</dbReference>
<reference evidence="2 3" key="1">
    <citation type="journal article" date="2011" name="Stand. Genomic Sci.">
        <title>Complete genome sequence of Treponema succinifaciens type strain (6091).</title>
        <authorList>
            <person name="Han C."/>
            <person name="Gronow S."/>
            <person name="Teshima H."/>
            <person name="Lapidus A."/>
            <person name="Nolan M."/>
            <person name="Lucas S."/>
            <person name="Hammon N."/>
            <person name="Deshpande S."/>
            <person name="Cheng J.F."/>
            <person name="Zeytun A."/>
            <person name="Tapia R."/>
            <person name="Goodwin L."/>
            <person name="Pitluck S."/>
            <person name="Liolios K."/>
            <person name="Pagani I."/>
            <person name="Ivanova N."/>
            <person name="Mavromatis K."/>
            <person name="Mikhailova N."/>
            <person name="Huntemann M."/>
            <person name="Pati A."/>
            <person name="Chen A."/>
            <person name="Palaniappan K."/>
            <person name="Land M."/>
            <person name="Hauser L."/>
            <person name="Brambilla E.M."/>
            <person name="Rohde M."/>
            <person name="Goker M."/>
            <person name="Woyke T."/>
            <person name="Bristow J."/>
            <person name="Eisen J.A."/>
            <person name="Markowitz V."/>
            <person name="Hugenholtz P."/>
            <person name="Kyrpides N.C."/>
            <person name="Klenk H.P."/>
            <person name="Detter J.C."/>
        </authorList>
    </citation>
    <scope>NUCLEOTIDE SEQUENCE [LARGE SCALE GENOMIC DNA]</scope>
    <source>
        <strain evidence="3">ATCC 33096 / DSM 2489 / 6091</strain>
    </source>
</reference>
<dbReference type="STRING" id="869209.Tresu_1219"/>
<feature type="transmembrane region" description="Helical" evidence="1">
    <location>
        <begin position="7"/>
        <end position="30"/>
    </location>
</feature>
<keyword evidence="1" id="KW-0472">Membrane</keyword>
<accession>F2NYA6</accession>
<evidence type="ECO:0008006" key="4">
    <source>
        <dbReference type="Google" id="ProtNLM"/>
    </source>
</evidence>
<dbReference type="GeneID" id="302998378"/>
<dbReference type="HOGENOM" id="CLU_1015418_0_0_12"/>
<reference evidence="3" key="2">
    <citation type="submission" date="2011-04" db="EMBL/GenBank/DDBJ databases">
        <title>The complete genome of chromosome of Treponema succinifaciens DSM 2489.</title>
        <authorList>
            <person name="Lucas S."/>
            <person name="Copeland A."/>
            <person name="Lapidus A."/>
            <person name="Bruce D."/>
            <person name="Goodwin L."/>
            <person name="Pitluck S."/>
            <person name="Peters L."/>
            <person name="Kyrpides N."/>
            <person name="Mavromatis K."/>
            <person name="Ivanova N."/>
            <person name="Ovchinnikova G."/>
            <person name="Teshima H."/>
            <person name="Detter J.C."/>
            <person name="Tapia R."/>
            <person name="Han C."/>
            <person name="Land M."/>
            <person name="Hauser L."/>
            <person name="Markowitz V."/>
            <person name="Cheng J.-F."/>
            <person name="Hugenholtz P."/>
            <person name="Woyke T."/>
            <person name="Wu D."/>
            <person name="Gronow S."/>
            <person name="Wellnitz S."/>
            <person name="Brambilla E."/>
            <person name="Klenk H.-P."/>
            <person name="Eisen J.A."/>
        </authorList>
    </citation>
    <scope>NUCLEOTIDE SEQUENCE [LARGE SCALE GENOMIC DNA]</scope>
    <source>
        <strain evidence="3">ATCC 33096 / DSM 2489 / 6091</strain>
    </source>
</reference>
<dbReference type="EMBL" id="CP002631">
    <property type="protein sequence ID" value="AEB14127.1"/>
    <property type="molecule type" value="Genomic_DNA"/>
</dbReference>